<reference evidence="10" key="2">
    <citation type="submission" date="2015-01" db="EMBL/GenBank/DDBJ databases">
        <title>Evolutionary Origins and Diversification of the Mycorrhizal Mutualists.</title>
        <authorList>
            <consortium name="DOE Joint Genome Institute"/>
            <consortium name="Mycorrhizal Genomics Consortium"/>
            <person name="Kohler A."/>
            <person name="Kuo A."/>
            <person name="Nagy L.G."/>
            <person name="Floudas D."/>
            <person name="Copeland A."/>
            <person name="Barry K.W."/>
            <person name="Cichocki N."/>
            <person name="Veneault-Fourrey C."/>
            <person name="LaButti K."/>
            <person name="Lindquist E.A."/>
            <person name="Lipzen A."/>
            <person name="Lundell T."/>
            <person name="Morin E."/>
            <person name="Murat C."/>
            <person name="Riley R."/>
            <person name="Ohm R."/>
            <person name="Sun H."/>
            <person name="Tunlid A."/>
            <person name="Henrissat B."/>
            <person name="Grigoriev I.V."/>
            <person name="Hibbett D.S."/>
            <person name="Martin F."/>
        </authorList>
    </citation>
    <scope>NUCLEOTIDE SEQUENCE [LARGE SCALE GENOMIC DNA]</scope>
    <source>
        <strain evidence="10">F 1598</strain>
    </source>
</reference>
<evidence type="ECO:0000256" key="7">
    <source>
        <dbReference type="HAMAP-Rule" id="MF_03147"/>
    </source>
</evidence>
<evidence type="ECO:0000256" key="3">
    <source>
        <dbReference type="ARBA" id="ARBA00022741"/>
    </source>
</evidence>
<dbReference type="NCBIfam" id="NF004014">
    <property type="entry name" value="PRK05477.1-4"/>
    <property type="match status" value="1"/>
</dbReference>
<dbReference type="SMART" id="SM00845">
    <property type="entry name" value="GatB_Yqey"/>
    <property type="match status" value="1"/>
</dbReference>
<dbReference type="GO" id="GO:0030956">
    <property type="term" value="C:glutamyl-tRNA(Gln) amidotransferase complex"/>
    <property type="evidence" value="ECO:0007669"/>
    <property type="project" value="UniProtKB-UniRule"/>
</dbReference>
<comment type="similarity">
    <text evidence="1 7">Belongs to the GatB/GatE family. GatB subfamily.</text>
</comment>
<reference evidence="9 10" key="1">
    <citation type="submission" date="2014-04" db="EMBL/GenBank/DDBJ databases">
        <authorList>
            <consortium name="DOE Joint Genome Institute"/>
            <person name="Kuo A."/>
            <person name="Tarkka M."/>
            <person name="Buscot F."/>
            <person name="Kohler A."/>
            <person name="Nagy L.G."/>
            <person name="Floudas D."/>
            <person name="Copeland A."/>
            <person name="Barry K.W."/>
            <person name="Cichocki N."/>
            <person name="Veneault-Fourrey C."/>
            <person name="LaButti K."/>
            <person name="Lindquist E.A."/>
            <person name="Lipzen A."/>
            <person name="Lundell T."/>
            <person name="Morin E."/>
            <person name="Murat C."/>
            <person name="Sun H."/>
            <person name="Tunlid A."/>
            <person name="Henrissat B."/>
            <person name="Grigoriev I.V."/>
            <person name="Hibbett D.S."/>
            <person name="Martin F."/>
            <person name="Nordberg H.P."/>
            <person name="Cantor M.N."/>
            <person name="Hua S.X."/>
        </authorList>
    </citation>
    <scope>NUCLEOTIDE SEQUENCE [LARGE SCALE GENOMIC DNA]</scope>
    <source>
        <strain evidence="9 10">F 1598</strain>
    </source>
</reference>
<dbReference type="Pfam" id="PF02934">
    <property type="entry name" value="GatB_N"/>
    <property type="match status" value="1"/>
</dbReference>
<dbReference type="GO" id="GO:0032543">
    <property type="term" value="P:mitochondrial translation"/>
    <property type="evidence" value="ECO:0007669"/>
    <property type="project" value="UniProtKB-UniRule"/>
</dbReference>
<evidence type="ECO:0000256" key="1">
    <source>
        <dbReference type="ARBA" id="ARBA00005306"/>
    </source>
</evidence>
<feature type="domain" description="Asn/Gln amidotransferase" evidence="8">
    <location>
        <begin position="371"/>
        <end position="522"/>
    </location>
</feature>
<evidence type="ECO:0000259" key="8">
    <source>
        <dbReference type="SMART" id="SM00845"/>
    </source>
</evidence>
<dbReference type="InterPro" id="IPR006075">
    <property type="entry name" value="Asn/Gln-tRNA_Trfase_suB/E_cat"/>
</dbReference>
<evidence type="ECO:0000256" key="4">
    <source>
        <dbReference type="ARBA" id="ARBA00022840"/>
    </source>
</evidence>
<dbReference type="NCBIfam" id="NF004012">
    <property type="entry name" value="PRK05477.1-2"/>
    <property type="match status" value="1"/>
</dbReference>
<evidence type="ECO:0000256" key="5">
    <source>
        <dbReference type="ARBA" id="ARBA00022917"/>
    </source>
</evidence>
<dbReference type="PANTHER" id="PTHR11659">
    <property type="entry name" value="GLUTAMYL-TRNA GLN AMIDOTRANSFERASE SUBUNIT B MITOCHONDRIAL AND PROKARYOTIC PET112-RELATED"/>
    <property type="match status" value="1"/>
</dbReference>
<dbReference type="SUPFAM" id="SSF55931">
    <property type="entry name" value="Glutamine synthetase/guanido kinase"/>
    <property type="match status" value="1"/>
</dbReference>
<dbReference type="HAMAP" id="MF_00121">
    <property type="entry name" value="GatB"/>
    <property type="match status" value="1"/>
</dbReference>
<keyword evidence="5 7" id="KW-0648">Protein biosynthesis</keyword>
<comment type="function">
    <text evidence="7">Allows the formation of correctly charged Gln-tRNA(Gln) through the transamidation of misacylated Glu-tRNA(Gln) in the mitochondria. The reaction takes place in the presence of glutamine and ATP through an activated gamma-phospho-Glu-tRNA(Gln).</text>
</comment>
<dbReference type="AlphaFoldDB" id="A0A0C3F8U7"/>
<dbReference type="GO" id="GO:0070681">
    <property type="term" value="P:glutaminyl-tRNAGln biosynthesis via transamidation"/>
    <property type="evidence" value="ECO:0007669"/>
    <property type="project" value="UniProtKB-UniRule"/>
</dbReference>
<dbReference type="HOGENOM" id="CLU_019240_4_0_1"/>
<dbReference type="InterPro" id="IPR014746">
    <property type="entry name" value="Gln_synth/guanido_kin_cat_dom"/>
</dbReference>
<evidence type="ECO:0000313" key="10">
    <source>
        <dbReference type="Proteomes" id="UP000054166"/>
    </source>
</evidence>
<dbReference type="InterPro" id="IPR023168">
    <property type="entry name" value="GatB_Yqey_C_2"/>
</dbReference>
<evidence type="ECO:0000313" key="9">
    <source>
        <dbReference type="EMBL" id="KIM76374.1"/>
    </source>
</evidence>
<sequence>MLARAVNPCLLPRNFHRIRPFPAERTYHEDPRWPGWEVVVGLEVHAQLKTRQKLFSESLTSELGHVANTHVSPYDAAFPGTLPHLNSKCVDLALRTALALDSKVQPRSAFDRKHYFYSDLPTGYQITQHYAPIASDGALHLSRGDVVVRIKQIQLEQDTAKSTFDPRHHLSQIDLNRAGTGLVEIVSESDMRSPEEAGDYVRTLQAVLRSVGASDGNMEQGSLRCDANVSVNKPGGPFGTRCEIKNLNSVKFMMVAITCEVLRHIKLLETGQVVSQETRGFDELKSQTFKLRSKEDAPDYRYMPDPNLPPLLVNQAIITLAINSMPELPGAMRSRLCSQGLSKRDTEVLMSVDSGREVGFDGEPGSGGAVAYFESLSKGRDPKIVVNWMTHELLGQLGARKETFTQNPVSVEQMGELIDMVQDGSITGTSGKTLLHHMITHRSREMPSKLAADLSLAALSKNSLSDSLKKLCEEAIAALPEEAGVVRKGNERVIMKLVGKVMKDSRGRADAKAATDLLKELLLPKQ</sequence>
<dbReference type="PANTHER" id="PTHR11659:SF0">
    <property type="entry name" value="GLUTAMYL-TRNA(GLN) AMIDOTRANSFERASE SUBUNIT B, MITOCHONDRIAL"/>
    <property type="match status" value="1"/>
</dbReference>
<gene>
    <name evidence="9" type="ORF">PILCRDRAFT_77807</name>
</gene>
<dbReference type="InterPro" id="IPR004413">
    <property type="entry name" value="GatB"/>
</dbReference>
<dbReference type="FunCoup" id="A0A0C3F8U7">
    <property type="interactions" value="310"/>
</dbReference>
<comment type="subcellular location">
    <subcellularLocation>
        <location evidence="7">Mitochondrion</location>
    </subcellularLocation>
</comment>
<keyword evidence="3 7" id="KW-0547">Nucleotide-binding</keyword>
<dbReference type="GO" id="GO:0005524">
    <property type="term" value="F:ATP binding"/>
    <property type="evidence" value="ECO:0007669"/>
    <property type="project" value="UniProtKB-KW"/>
</dbReference>
<dbReference type="InterPro" id="IPR017959">
    <property type="entry name" value="Asn/Gln-tRNA_amidoTrfase_suB/E"/>
</dbReference>
<organism evidence="9 10">
    <name type="scientific">Piloderma croceum (strain F 1598)</name>
    <dbReference type="NCBI Taxonomy" id="765440"/>
    <lineage>
        <taxon>Eukaryota</taxon>
        <taxon>Fungi</taxon>
        <taxon>Dikarya</taxon>
        <taxon>Basidiomycota</taxon>
        <taxon>Agaricomycotina</taxon>
        <taxon>Agaricomycetes</taxon>
        <taxon>Agaricomycetidae</taxon>
        <taxon>Atheliales</taxon>
        <taxon>Atheliaceae</taxon>
        <taxon>Piloderma</taxon>
    </lineage>
</organism>
<keyword evidence="10" id="KW-1185">Reference proteome</keyword>
<evidence type="ECO:0000256" key="2">
    <source>
        <dbReference type="ARBA" id="ARBA00022598"/>
    </source>
</evidence>
<dbReference type="Pfam" id="PF02637">
    <property type="entry name" value="GatB_Yqey"/>
    <property type="match status" value="1"/>
</dbReference>
<dbReference type="NCBIfam" id="TIGR00133">
    <property type="entry name" value="gatB"/>
    <property type="match status" value="1"/>
</dbReference>
<name>A0A0C3F8U7_PILCF</name>
<comment type="catalytic activity">
    <reaction evidence="6 7">
        <text>L-glutamyl-tRNA(Gln) + L-glutamine + ATP + H2O = L-glutaminyl-tRNA(Gln) + L-glutamate + ADP + phosphate + H(+)</text>
        <dbReference type="Rhea" id="RHEA:17521"/>
        <dbReference type="Rhea" id="RHEA-COMP:9681"/>
        <dbReference type="Rhea" id="RHEA-COMP:9684"/>
        <dbReference type="ChEBI" id="CHEBI:15377"/>
        <dbReference type="ChEBI" id="CHEBI:15378"/>
        <dbReference type="ChEBI" id="CHEBI:29985"/>
        <dbReference type="ChEBI" id="CHEBI:30616"/>
        <dbReference type="ChEBI" id="CHEBI:43474"/>
        <dbReference type="ChEBI" id="CHEBI:58359"/>
        <dbReference type="ChEBI" id="CHEBI:78520"/>
        <dbReference type="ChEBI" id="CHEBI:78521"/>
        <dbReference type="ChEBI" id="CHEBI:456216"/>
    </reaction>
</comment>
<dbReference type="InterPro" id="IPR003789">
    <property type="entry name" value="Asn/Gln_tRNA_amidoTrase-B-like"/>
</dbReference>
<dbReference type="SUPFAM" id="SSF89095">
    <property type="entry name" value="GatB/YqeY motif"/>
    <property type="match status" value="1"/>
</dbReference>
<keyword evidence="2 7" id="KW-0436">Ligase</keyword>
<evidence type="ECO:0000256" key="6">
    <source>
        <dbReference type="ARBA" id="ARBA00047913"/>
    </source>
</evidence>
<dbReference type="GO" id="GO:0005739">
    <property type="term" value="C:mitochondrion"/>
    <property type="evidence" value="ECO:0007669"/>
    <property type="project" value="UniProtKB-SubCell"/>
</dbReference>
<protein>
    <recommendedName>
        <fullName evidence="7">Glutamyl-tRNA(Gln) amidotransferase subunit B, mitochondrial</fullName>
        <shortName evidence="7">Glu-AdT subunit B</shortName>
        <ecNumber evidence="7">6.3.5.-</ecNumber>
    </recommendedName>
</protein>
<keyword evidence="7" id="KW-0496">Mitochondrion</keyword>
<dbReference type="EC" id="6.3.5.-" evidence="7"/>
<dbReference type="InterPro" id="IPR018027">
    <property type="entry name" value="Asn/Gln_amidotransferase"/>
</dbReference>
<dbReference type="GO" id="GO:0050567">
    <property type="term" value="F:glutaminyl-tRNA synthase (glutamine-hydrolyzing) activity"/>
    <property type="evidence" value="ECO:0007669"/>
    <property type="project" value="UniProtKB-UniRule"/>
</dbReference>
<comment type="subunit">
    <text evidence="7">Subunit of the heterotrimeric GatCAB amidotransferase (AdT) complex, composed of A, B and C subunits.</text>
</comment>
<dbReference type="EMBL" id="KN833035">
    <property type="protein sequence ID" value="KIM76374.1"/>
    <property type="molecule type" value="Genomic_DNA"/>
</dbReference>
<dbReference type="STRING" id="765440.A0A0C3F8U7"/>
<proteinExistence type="inferred from homology"/>
<accession>A0A0C3F8U7</accession>
<dbReference type="OrthoDB" id="1722066at2759"/>
<keyword evidence="4 7" id="KW-0067">ATP-binding</keyword>
<dbReference type="Gene3D" id="1.10.10.410">
    <property type="match status" value="1"/>
</dbReference>
<dbReference type="Proteomes" id="UP000054166">
    <property type="component" value="Unassembled WGS sequence"/>
</dbReference>
<dbReference type="InParanoid" id="A0A0C3F8U7"/>